<accession>A0A927F7T4</accession>
<dbReference type="Pfam" id="PF01740">
    <property type="entry name" value="STAS"/>
    <property type="match status" value="1"/>
</dbReference>
<evidence type="ECO:0000313" key="3">
    <source>
        <dbReference type="Proteomes" id="UP000622317"/>
    </source>
</evidence>
<dbReference type="PROSITE" id="PS50801">
    <property type="entry name" value="STAS"/>
    <property type="match status" value="1"/>
</dbReference>
<dbReference type="RefSeq" id="WP_191615875.1">
    <property type="nucleotide sequence ID" value="NZ_JACYFG010000006.1"/>
</dbReference>
<dbReference type="SUPFAM" id="SSF52091">
    <property type="entry name" value="SpoIIaa-like"/>
    <property type="match status" value="1"/>
</dbReference>
<sequence>MSIVIEGQTVEGTLRAEVGVARLDAASSRDFKKEIDSLWGDGVTAVELDFSKVEFIDSSGVGALLGVYKRLPQGTASVRLKNVKAPVQSVIELLRLHRIFEIAS</sequence>
<dbReference type="PANTHER" id="PTHR33495:SF2">
    <property type="entry name" value="ANTI-SIGMA FACTOR ANTAGONIST TM_1081-RELATED"/>
    <property type="match status" value="1"/>
</dbReference>
<dbReference type="Gene3D" id="3.30.750.24">
    <property type="entry name" value="STAS domain"/>
    <property type="match status" value="1"/>
</dbReference>
<dbReference type="InterPro" id="IPR002645">
    <property type="entry name" value="STAS_dom"/>
</dbReference>
<dbReference type="Proteomes" id="UP000622317">
    <property type="component" value="Unassembled WGS sequence"/>
</dbReference>
<dbReference type="CDD" id="cd07043">
    <property type="entry name" value="STAS_anti-anti-sigma_factors"/>
    <property type="match status" value="1"/>
</dbReference>
<protein>
    <submittedName>
        <fullName evidence="2">STAS domain-containing protein</fullName>
    </submittedName>
</protein>
<comment type="caution">
    <text evidence="2">The sequence shown here is derived from an EMBL/GenBank/DDBJ whole genome shotgun (WGS) entry which is preliminary data.</text>
</comment>
<keyword evidence="3" id="KW-1185">Reference proteome</keyword>
<name>A0A927F7T4_9BACT</name>
<evidence type="ECO:0000259" key="1">
    <source>
        <dbReference type="PROSITE" id="PS50801"/>
    </source>
</evidence>
<proteinExistence type="predicted"/>
<organism evidence="2 3">
    <name type="scientific">Pelagicoccus enzymogenes</name>
    <dbReference type="NCBI Taxonomy" id="2773457"/>
    <lineage>
        <taxon>Bacteria</taxon>
        <taxon>Pseudomonadati</taxon>
        <taxon>Verrucomicrobiota</taxon>
        <taxon>Opitutia</taxon>
        <taxon>Puniceicoccales</taxon>
        <taxon>Pelagicoccaceae</taxon>
        <taxon>Pelagicoccus</taxon>
    </lineage>
</organism>
<feature type="domain" description="STAS" evidence="1">
    <location>
        <begin position="23"/>
        <end position="104"/>
    </location>
</feature>
<gene>
    <name evidence="2" type="ORF">IEN85_04530</name>
</gene>
<dbReference type="GO" id="GO:0043856">
    <property type="term" value="F:anti-sigma factor antagonist activity"/>
    <property type="evidence" value="ECO:0007669"/>
    <property type="project" value="TreeGrafter"/>
</dbReference>
<evidence type="ECO:0000313" key="2">
    <source>
        <dbReference type="EMBL" id="MBD5778745.1"/>
    </source>
</evidence>
<dbReference type="EMBL" id="JACYFG010000006">
    <property type="protein sequence ID" value="MBD5778745.1"/>
    <property type="molecule type" value="Genomic_DNA"/>
</dbReference>
<dbReference type="AlphaFoldDB" id="A0A927F7T4"/>
<reference evidence="2" key="1">
    <citation type="submission" date="2020-09" db="EMBL/GenBank/DDBJ databases">
        <title>Pelagicoccus enzymogenes sp. nov. with an EPS production, isolated from marine sediment.</title>
        <authorList>
            <person name="Feng X."/>
        </authorList>
    </citation>
    <scope>NUCLEOTIDE SEQUENCE</scope>
    <source>
        <strain evidence="2">NFK12</strain>
    </source>
</reference>
<dbReference type="PANTHER" id="PTHR33495">
    <property type="entry name" value="ANTI-SIGMA FACTOR ANTAGONIST TM_1081-RELATED-RELATED"/>
    <property type="match status" value="1"/>
</dbReference>
<dbReference type="InterPro" id="IPR036513">
    <property type="entry name" value="STAS_dom_sf"/>
</dbReference>